<organism evidence="3 4">
    <name type="scientific">Allacma fusca</name>
    <dbReference type="NCBI Taxonomy" id="39272"/>
    <lineage>
        <taxon>Eukaryota</taxon>
        <taxon>Metazoa</taxon>
        <taxon>Ecdysozoa</taxon>
        <taxon>Arthropoda</taxon>
        <taxon>Hexapoda</taxon>
        <taxon>Collembola</taxon>
        <taxon>Symphypleona</taxon>
        <taxon>Sminthuridae</taxon>
        <taxon>Allacma</taxon>
    </lineage>
</organism>
<feature type="domain" description="TACO1/YebC-like second and third" evidence="1">
    <location>
        <begin position="122"/>
        <end position="203"/>
    </location>
</feature>
<keyword evidence="4" id="KW-1185">Reference proteome</keyword>
<dbReference type="Pfam" id="PF01709">
    <property type="entry name" value="Transcrip_reg"/>
    <property type="match status" value="1"/>
</dbReference>
<feature type="domain" description="TACO1/YebC-like N-terminal" evidence="2">
    <location>
        <begin position="39"/>
        <end position="107"/>
    </location>
</feature>
<evidence type="ECO:0008006" key="5">
    <source>
        <dbReference type="Google" id="ProtNLM"/>
    </source>
</evidence>
<dbReference type="AlphaFoldDB" id="A0A8J2L8U0"/>
<evidence type="ECO:0000259" key="1">
    <source>
        <dbReference type="Pfam" id="PF01709"/>
    </source>
</evidence>
<gene>
    <name evidence="3" type="ORF">AFUS01_LOCUS37379</name>
</gene>
<comment type="caution">
    <text evidence="3">The sequence shown here is derived from an EMBL/GenBank/DDBJ whole genome shotgun (WGS) entry which is preliminary data.</text>
</comment>
<dbReference type="GO" id="GO:0005739">
    <property type="term" value="C:mitochondrion"/>
    <property type="evidence" value="ECO:0007669"/>
    <property type="project" value="TreeGrafter"/>
</dbReference>
<dbReference type="PANTHER" id="PTHR12532">
    <property type="entry name" value="TRANSLATIONAL ACTIVATOR OF CYTOCHROME C OXIDASE 1"/>
    <property type="match status" value="1"/>
</dbReference>
<dbReference type="InterPro" id="IPR049083">
    <property type="entry name" value="TACO1_YebC_N"/>
</dbReference>
<sequence length="204" mass="23195">MQNIRRVWNIQIPSIINGELCGRSSRHIQWVPWRNAGHSKWANIRHTKGTKDLERSKQIIKFHSKLQIAIRDGGGPDARYNSNLSTVLQEAKDSKLPMSSIQKILENLTKSKSQCQNEVWALKGPGSAIILVEVFTDNRTRVKNDLNTVLRKNKGIWIENTAVKLFECNGVIRCSDHKNNPPTDEFLEECTVHAIEAGANDFRI</sequence>
<accession>A0A8J2L8U0</accession>
<dbReference type="Pfam" id="PF20772">
    <property type="entry name" value="TACO1_YebC_N"/>
    <property type="match status" value="1"/>
</dbReference>
<evidence type="ECO:0000259" key="2">
    <source>
        <dbReference type="Pfam" id="PF20772"/>
    </source>
</evidence>
<dbReference type="EMBL" id="CAJVCH010543312">
    <property type="protein sequence ID" value="CAG7827388.1"/>
    <property type="molecule type" value="Genomic_DNA"/>
</dbReference>
<dbReference type="InterPro" id="IPR048300">
    <property type="entry name" value="TACO1_YebC-like_2nd/3rd_dom"/>
</dbReference>
<evidence type="ECO:0000313" key="3">
    <source>
        <dbReference type="EMBL" id="CAG7827388.1"/>
    </source>
</evidence>
<evidence type="ECO:0000313" key="4">
    <source>
        <dbReference type="Proteomes" id="UP000708208"/>
    </source>
</evidence>
<dbReference type="Proteomes" id="UP000708208">
    <property type="component" value="Unassembled WGS sequence"/>
</dbReference>
<proteinExistence type="predicted"/>
<reference evidence="3" key="1">
    <citation type="submission" date="2021-06" db="EMBL/GenBank/DDBJ databases">
        <authorList>
            <person name="Hodson N. C."/>
            <person name="Mongue J. A."/>
            <person name="Jaron S. K."/>
        </authorList>
    </citation>
    <scope>NUCLEOTIDE SEQUENCE</scope>
</reference>
<dbReference type="InterPro" id="IPR002876">
    <property type="entry name" value="Transcrip_reg_TACO1-like"/>
</dbReference>
<dbReference type="PANTHER" id="PTHR12532:SF0">
    <property type="entry name" value="TRANSLATIONAL ACTIVATOR OF CYTOCHROME C OXIDASE 1"/>
    <property type="match status" value="1"/>
</dbReference>
<dbReference type="OrthoDB" id="2017544at2759"/>
<name>A0A8J2L8U0_9HEXA</name>
<protein>
    <recommendedName>
        <fullName evidence="5">Translational activator of cytochrome c oxidase 1</fullName>
    </recommendedName>
</protein>